<dbReference type="AlphaFoldDB" id="A0A255EHR2"/>
<dbReference type="SMART" id="SM00382">
    <property type="entry name" value="AAA"/>
    <property type="match status" value="1"/>
</dbReference>
<dbReference type="InterPro" id="IPR027417">
    <property type="entry name" value="P-loop_NTPase"/>
</dbReference>
<gene>
    <name evidence="2" type="ORF">CGZ92_08185</name>
</gene>
<comment type="caution">
    <text evidence="2">The sequence shown here is derived from an EMBL/GenBank/DDBJ whole genome shotgun (WGS) entry which is preliminary data.</text>
</comment>
<dbReference type="EMBL" id="NMVI01000016">
    <property type="protein sequence ID" value="OYN87663.1"/>
    <property type="molecule type" value="Genomic_DNA"/>
</dbReference>
<dbReference type="InterPro" id="IPR003593">
    <property type="entry name" value="AAA+_ATPase"/>
</dbReference>
<organism evidence="2 3">
    <name type="scientific">Parenemella sanctibonifatiensis</name>
    <dbReference type="NCBI Taxonomy" id="2016505"/>
    <lineage>
        <taxon>Bacteria</taxon>
        <taxon>Bacillati</taxon>
        <taxon>Actinomycetota</taxon>
        <taxon>Actinomycetes</taxon>
        <taxon>Propionibacteriales</taxon>
        <taxon>Propionibacteriaceae</taxon>
        <taxon>Parenemella</taxon>
    </lineage>
</organism>
<dbReference type="PANTHER" id="PTHR34301">
    <property type="entry name" value="DNA-BINDING PROTEIN-RELATED"/>
    <property type="match status" value="1"/>
</dbReference>
<evidence type="ECO:0000259" key="1">
    <source>
        <dbReference type="SMART" id="SM00382"/>
    </source>
</evidence>
<proteinExistence type="predicted"/>
<dbReference type="Gene3D" id="3.40.50.300">
    <property type="entry name" value="P-loop containing nucleotide triphosphate hydrolases"/>
    <property type="match status" value="1"/>
</dbReference>
<protein>
    <recommendedName>
        <fullName evidence="1">AAA+ ATPase domain-containing protein</fullName>
    </recommendedName>
</protein>
<accession>A0A255EHR2</accession>
<evidence type="ECO:0000313" key="2">
    <source>
        <dbReference type="EMBL" id="OYN87663.1"/>
    </source>
</evidence>
<feature type="domain" description="AAA+ ATPase" evidence="1">
    <location>
        <begin position="41"/>
        <end position="235"/>
    </location>
</feature>
<dbReference type="RefSeq" id="WP_094450881.1">
    <property type="nucleotide sequence ID" value="NZ_NMVI01000016.1"/>
</dbReference>
<sequence>MHDSPYTPGAGHMPPTLVAREAQLTRWSAMVNAVRTGGRAKAADTIVVGPRGVGKTVLLSAMARHAEEWGYRVVSMQAARQTNQLIDYLARYAKRLAEDRSGLFRKALRSFESIQVGLAGVSAEVNLAHPNAAGPTTGTGATPMELAQALADLAVAIREDHGRGGLLLTLDEMQVAGEQDLAVLAAALARLNTDHPDVPVLFAGAGLLSVRGALLRAGVTHPDRLFKLRELPAALEPEDMARAITEPAVLRGVFWHPEAVEAVGQVSHGYPAHVQLFADAIWEQAPGPDEILLADARAAIPEVNRDLALGTLGPEWEQLTDREREYLAALATLGGRALTRDIAAVLGRSPSSLTRYRESLIRGSFVHAPSRGQLALTMPLFAPYIMAVYEDSRAEAATVLTPLADLERRASREVER</sequence>
<name>A0A255EHR2_9ACTN</name>
<dbReference type="Proteomes" id="UP000216533">
    <property type="component" value="Unassembled WGS sequence"/>
</dbReference>
<evidence type="ECO:0000313" key="3">
    <source>
        <dbReference type="Proteomes" id="UP000216533"/>
    </source>
</evidence>
<reference evidence="2 3" key="1">
    <citation type="submission" date="2017-07" db="EMBL/GenBank/DDBJ databases">
        <title>Draft whole genome sequences of clinical Proprionibacteriaceae strains.</title>
        <authorList>
            <person name="Bernier A.-M."/>
            <person name="Bernard K."/>
            <person name="Domingo M.-C."/>
        </authorList>
    </citation>
    <scope>NUCLEOTIDE SEQUENCE [LARGE SCALE GENOMIC DNA]</scope>
    <source>
        <strain evidence="2 3">NML 160184</strain>
    </source>
</reference>
<dbReference type="SUPFAM" id="SSF52540">
    <property type="entry name" value="P-loop containing nucleoside triphosphate hydrolases"/>
    <property type="match status" value="1"/>
</dbReference>
<dbReference type="InterPro" id="IPR041664">
    <property type="entry name" value="AAA_16"/>
</dbReference>
<dbReference type="Pfam" id="PF13191">
    <property type="entry name" value="AAA_16"/>
    <property type="match status" value="1"/>
</dbReference>
<dbReference type="PANTHER" id="PTHR34301:SF8">
    <property type="entry name" value="ATPASE DOMAIN-CONTAINING PROTEIN"/>
    <property type="match status" value="1"/>
</dbReference>